<comment type="caution">
    <text evidence="3">The sequence shown here is derived from an EMBL/GenBank/DDBJ whole genome shotgun (WGS) entry which is preliminary data.</text>
</comment>
<dbReference type="PRINTS" id="PR00096">
    <property type="entry name" value="GATASE"/>
</dbReference>
<proteinExistence type="predicted"/>
<dbReference type="Pfam" id="PF00117">
    <property type="entry name" value="GATase"/>
    <property type="match status" value="1"/>
</dbReference>
<dbReference type="PANTHER" id="PTHR43418">
    <property type="entry name" value="MULTIFUNCTIONAL TRYPTOPHAN BIOSYNTHESIS PROTEIN-RELATED"/>
    <property type="match status" value="1"/>
</dbReference>
<dbReference type="NCBIfam" id="TIGR00566">
    <property type="entry name" value="trpG_papA"/>
    <property type="match status" value="1"/>
</dbReference>
<dbReference type="GO" id="GO:0000162">
    <property type="term" value="P:L-tryptophan biosynthetic process"/>
    <property type="evidence" value="ECO:0007669"/>
    <property type="project" value="TreeGrafter"/>
</dbReference>
<gene>
    <name evidence="3" type="ORF">LCGC14_0241480</name>
</gene>
<dbReference type="FunFam" id="3.40.50.880:FF:000003">
    <property type="entry name" value="Anthranilate synthase component II"/>
    <property type="match status" value="1"/>
</dbReference>
<dbReference type="CDD" id="cd01743">
    <property type="entry name" value="GATase1_Anthranilate_Synthase"/>
    <property type="match status" value="1"/>
</dbReference>
<evidence type="ECO:0000313" key="3">
    <source>
        <dbReference type="EMBL" id="KKN89150.1"/>
    </source>
</evidence>
<dbReference type="EMBL" id="LAZR01000122">
    <property type="protein sequence ID" value="KKN89150.1"/>
    <property type="molecule type" value="Genomic_DNA"/>
</dbReference>
<dbReference type="SUPFAM" id="SSF52317">
    <property type="entry name" value="Class I glutamine amidotransferase-like"/>
    <property type="match status" value="1"/>
</dbReference>
<dbReference type="GO" id="GO:0004049">
    <property type="term" value="F:anthranilate synthase activity"/>
    <property type="evidence" value="ECO:0007669"/>
    <property type="project" value="TreeGrafter"/>
</dbReference>
<evidence type="ECO:0000259" key="2">
    <source>
        <dbReference type="Pfam" id="PF00117"/>
    </source>
</evidence>
<organism evidence="3">
    <name type="scientific">marine sediment metagenome</name>
    <dbReference type="NCBI Taxonomy" id="412755"/>
    <lineage>
        <taxon>unclassified sequences</taxon>
        <taxon>metagenomes</taxon>
        <taxon>ecological metagenomes</taxon>
    </lineage>
</organism>
<dbReference type="PANTHER" id="PTHR43418:SF4">
    <property type="entry name" value="MULTIFUNCTIONAL TRYPTOPHAN BIOSYNTHESIS PROTEIN"/>
    <property type="match status" value="1"/>
</dbReference>
<sequence>MILVIDNYDSFVFNVARYLDRLGGQTRVVRNDSLTLADIEALRPTSIIVSPGPCTPAEAGISRDLVRAFSGRLPILGVCLGHQVIGEVFGGTVLRAMKPMHGRASELHHGATGLFETMPSPTTVGRYHSLIVEETPAMLESLRVDARSAEGEIMALSHRAHPTYGIQFHPESVLSEQGELIFKNFLTLAEAWHDRHLA</sequence>
<dbReference type="GO" id="GO:0005829">
    <property type="term" value="C:cytosol"/>
    <property type="evidence" value="ECO:0007669"/>
    <property type="project" value="TreeGrafter"/>
</dbReference>
<protein>
    <recommendedName>
        <fullName evidence="2">Glutamine amidotransferase domain-containing protein</fullName>
    </recommendedName>
</protein>
<dbReference type="PRINTS" id="PR00099">
    <property type="entry name" value="CPSGATASE"/>
</dbReference>
<dbReference type="AlphaFoldDB" id="A0A0F9U7F4"/>
<dbReference type="InterPro" id="IPR050472">
    <property type="entry name" value="Anth_synth/Amidotransfase"/>
</dbReference>
<dbReference type="PROSITE" id="PS51273">
    <property type="entry name" value="GATASE_TYPE_1"/>
    <property type="match status" value="1"/>
</dbReference>
<dbReference type="InterPro" id="IPR029062">
    <property type="entry name" value="Class_I_gatase-like"/>
</dbReference>
<evidence type="ECO:0000256" key="1">
    <source>
        <dbReference type="ARBA" id="ARBA00022962"/>
    </source>
</evidence>
<keyword evidence="1" id="KW-0315">Glutamine amidotransferase</keyword>
<dbReference type="InterPro" id="IPR006221">
    <property type="entry name" value="TrpG/PapA_dom"/>
</dbReference>
<dbReference type="PRINTS" id="PR00097">
    <property type="entry name" value="ANTSNTHASEII"/>
</dbReference>
<dbReference type="InterPro" id="IPR017926">
    <property type="entry name" value="GATASE"/>
</dbReference>
<name>A0A0F9U7F4_9ZZZZ</name>
<feature type="domain" description="Glutamine amidotransferase" evidence="2">
    <location>
        <begin position="3"/>
        <end position="186"/>
    </location>
</feature>
<reference evidence="3" key="1">
    <citation type="journal article" date="2015" name="Nature">
        <title>Complex archaea that bridge the gap between prokaryotes and eukaryotes.</title>
        <authorList>
            <person name="Spang A."/>
            <person name="Saw J.H."/>
            <person name="Jorgensen S.L."/>
            <person name="Zaremba-Niedzwiedzka K."/>
            <person name="Martijn J."/>
            <person name="Lind A.E."/>
            <person name="van Eijk R."/>
            <person name="Schleper C."/>
            <person name="Guy L."/>
            <person name="Ettema T.J."/>
        </authorList>
    </citation>
    <scope>NUCLEOTIDE SEQUENCE</scope>
</reference>
<accession>A0A0F9U7F4</accession>
<dbReference type="Gene3D" id="3.40.50.880">
    <property type="match status" value="1"/>
</dbReference>